<evidence type="ECO:0000313" key="1">
    <source>
        <dbReference type="EMBL" id="RZB75908.1"/>
    </source>
</evidence>
<dbReference type="Proteomes" id="UP000289340">
    <property type="component" value="Chromosome 12"/>
</dbReference>
<dbReference type="Pfam" id="PF06838">
    <property type="entry name" value="Met_gamma_lyase"/>
    <property type="match status" value="2"/>
</dbReference>
<dbReference type="AlphaFoldDB" id="A0A445HQ50"/>
<proteinExistence type="predicted"/>
<dbReference type="PANTHER" id="PTHR46658">
    <property type="entry name" value="CYS OR MET METABOLISM PYRIDOXAL-PHOSPHATE-DEPENDENT ENZYME"/>
    <property type="match status" value="1"/>
</dbReference>
<name>A0A445HQ50_GLYSO</name>
<comment type="caution">
    <text evidence="1">The sequence shown here is derived from an EMBL/GenBank/DDBJ whole genome shotgun (WGS) entry which is preliminary data.</text>
</comment>
<dbReference type="InterPro" id="IPR009651">
    <property type="entry name" value="Met_g_lyase_put"/>
</dbReference>
<keyword evidence="2" id="KW-1185">Reference proteome</keyword>
<dbReference type="SUPFAM" id="SSF53383">
    <property type="entry name" value="PLP-dependent transferases"/>
    <property type="match status" value="1"/>
</dbReference>
<dbReference type="Gene3D" id="3.90.1150.60">
    <property type="entry name" value="Methioning gamme-lyase, C-terminal domain"/>
    <property type="match status" value="2"/>
</dbReference>
<sequence>MCIVSNFISAYPIRASTPIVTSPLSIPLNVINAHQAIANPFVPEVVKAVDALHSEFRAVDNLVACNTTRVLKAFQNARVGSHHFGGSTGYGHDEAGGRGALDQAFAEIFGAESAIVRSQKHLHCLWDQNCMHLPSLHPTRWEPCTHAITCALFALLRPGDELLAVAGAPYDTLEEVLGKRDSGGLGSLQDFGVKYREVPLAEDGGLDWNALMSSVKPKTKCALIQRSCGYSWRQSLSVNDIGRAIKIIKKQNPSCSVMVDNCYGEFVESIEPPMVGADLIAGSLIKNPGGTIAPCGGYIAGKQKCVDAAAARLSAPGLGVDCGSTPGDIMRAFFQGLFLSPQMVGEAIKGSFLIAEVLASKGYKVQPLPRVPRSDTVQAVQLGSREHLLAFCEAVQRSSPVGSYTKPVAGATPGYASEVIFADGTFIDGSTSELSCDGPLREPFAVFCQGGTHWTQWGLVLGEVLKSL</sequence>
<organism evidence="1 2">
    <name type="scientific">Glycine soja</name>
    <name type="common">Wild soybean</name>
    <dbReference type="NCBI Taxonomy" id="3848"/>
    <lineage>
        <taxon>Eukaryota</taxon>
        <taxon>Viridiplantae</taxon>
        <taxon>Streptophyta</taxon>
        <taxon>Embryophyta</taxon>
        <taxon>Tracheophyta</taxon>
        <taxon>Spermatophyta</taxon>
        <taxon>Magnoliopsida</taxon>
        <taxon>eudicotyledons</taxon>
        <taxon>Gunneridae</taxon>
        <taxon>Pentapetalae</taxon>
        <taxon>rosids</taxon>
        <taxon>fabids</taxon>
        <taxon>Fabales</taxon>
        <taxon>Fabaceae</taxon>
        <taxon>Papilionoideae</taxon>
        <taxon>50 kb inversion clade</taxon>
        <taxon>NPAAA clade</taxon>
        <taxon>indigoferoid/millettioid clade</taxon>
        <taxon>Phaseoleae</taxon>
        <taxon>Glycine</taxon>
        <taxon>Glycine subgen. Soja</taxon>
    </lineage>
</organism>
<protein>
    <recommendedName>
        <fullName evidence="3">Methionine gamma-lyase</fullName>
    </recommendedName>
</protein>
<dbReference type="InterPro" id="IPR015424">
    <property type="entry name" value="PyrdxlP-dep_Trfase"/>
</dbReference>
<dbReference type="EMBL" id="QZWG01000012">
    <property type="protein sequence ID" value="RZB75908.1"/>
    <property type="molecule type" value="Genomic_DNA"/>
</dbReference>
<evidence type="ECO:0000313" key="2">
    <source>
        <dbReference type="Proteomes" id="UP000289340"/>
    </source>
</evidence>
<dbReference type="Gene3D" id="3.40.640.10">
    <property type="entry name" value="Type I PLP-dependent aspartate aminotransferase-like (Major domain)"/>
    <property type="match status" value="1"/>
</dbReference>
<dbReference type="InterPro" id="IPR015421">
    <property type="entry name" value="PyrdxlP-dep_Trfase_major"/>
</dbReference>
<reference evidence="1 2" key="1">
    <citation type="submission" date="2018-09" db="EMBL/GenBank/DDBJ databases">
        <title>A high-quality reference genome of wild soybean provides a powerful tool to mine soybean genomes.</title>
        <authorList>
            <person name="Xie M."/>
            <person name="Chung C.Y.L."/>
            <person name="Li M.-W."/>
            <person name="Wong F.-L."/>
            <person name="Chan T.-F."/>
            <person name="Lam H.-M."/>
        </authorList>
    </citation>
    <scope>NUCLEOTIDE SEQUENCE [LARGE SCALE GENOMIC DNA]</scope>
    <source>
        <strain evidence="2">cv. W05</strain>
        <tissue evidence="1">Hypocotyl of etiolated seedlings</tissue>
    </source>
</reference>
<evidence type="ECO:0008006" key="3">
    <source>
        <dbReference type="Google" id="ProtNLM"/>
    </source>
</evidence>
<gene>
    <name evidence="1" type="ORF">D0Y65_034418</name>
</gene>
<dbReference type="PANTHER" id="PTHR46658:SF1">
    <property type="entry name" value="CYS OR MET METABOLISM PYRIDOXAL-PHOSPHATE-DEPENDENT ENZYME"/>
    <property type="match status" value="1"/>
</dbReference>
<accession>A0A445HQ50</accession>